<accession>A0A8H3IL32</accession>
<dbReference type="AlphaFoldDB" id="A0A8H3IL32"/>
<feature type="transmembrane region" description="Helical" evidence="6">
    <location>
        <begin position="12"/>
        <end position="35"/>
    </location>
</feature>
<evidence type="ECO:0000256" key="6">
    <source>
        <dbReference type="SAM" id="Phobius"/>
    </source>
</evidence>
<reference evidence="8" key="1">
    <citation type="submission" date="2021-03" db="EMBL/GenBank/DDBJ databases">
        <authorList>
            <person name="Tagirdzhanova G."/>
        </authorList>
    </citation>
    <scope>NUCLEOTIDE SEQUENCE</scope>
</reference>
<keyword evidence="9" id="KW-1185">Reference proteome</keyword>
<keyword evidence="2 6" id="KW-0812">Transmembrane</keyword>
<evidence type="ECO:0000256" key="5">
    <source>
        <dbReference type="ARBA" id="ARBA00038359"/>
    </source>
</evidence>
<evidence type="ECO:0000256" key="2">
    <source>
        <dbReference type="ARBA" id="ARBA00022692"/>
    </source>
</evidence>
<evidence type="ECO:0000313" key="9">
    <source>
        <dbReference type="Proteomes" id="UP000664521"/>
    </source>
</evidence>
<comment type="caution">
    <text evidence="8">The sequence shown here is derived from an EMBL/GenBank/DDBJ whole genome shotgun (WGS) entry which is preliminary data.</text>
</comment>
<dbReference type="GO" id="GO:0016020">
    <property type="term" value="C:membrane"/>
    <property type="evidence" value="ECO:0007669"/>
    <property type="project" value="UniProtKB-SubCell"/>
</dbReference>
<dbReference type="InterPro" id="IPR052337">
    <property type="entry name" value="SAT4-like"/>
</dbReference>
<dbReference type="PANTHER" id="PTHR33048:SF47">
    <property type="entry name" value="INTEGRAL MEMBRANE PROTEIN-RELATED"/>
    <property type="match status" value="1"/>
</dbReference>
<evidence type="ECO:0000259" key="7">
    <source>
        <dbReference type="Pfam" id="PF20684"/>
    </source>
</evidence>
<comment type="subcellular location">
    <subcellularLocation>
        <location evidence="1">Membrane</location>
        <topology evidence="1">Multi-pass membrane protein</topology>
    </subcellularLocation>
</comment>
<feature type="transmembrane region" description="Helical" evidence="6">
    <location>
        <begin position="47"/>
        <end position="68"/>
    </location>
</feature>
<comment type="similarity">
    <text evidence="5">Belongs to the SAT4 family.</text>
</comment>
<dbReference type="PANTHER" id="PTHR33048">
    <property type="entry name" value="PTH11-LIKE INTEGRAL MEMBRANE PROTEIN (AFU_ORTHOLOGUE AFUA_5G11245)"/>
    <property type="match status" value="1"/>
</dbReference>
<gene>
    <name evidence="8" type="ORF">HETSPECPRED_003534</name>
</gene>
<keyword evidence="4 6" id="KW-0472">Membrane</keyword>
<dbReference type="OrthoDB" id="5417844at2759"/>
<evidence type="ECO:0000313" key="8">
    <source>
        <dbReference type="EMBL" id="CAF9917604.1"/>
    </source>
</evidence>
<dbReference type="EMBL" id="CAJPDS010000020">
    <property type="protein sequence ID" value="CAF9917604.1"/>
    <property type="molecule type" value="Genomic_DNA"/>
</dbReference>
<feature type="transmembrane region" description="Helical" evidence="6">
    <location>
        <begin position="233"/>
        <end position="257"/>
    </location>
</feature>
<organism evidence="8 9">
    <name type="scientific">Heterodermia speciosa</name>
    <dbReference type="NCBI Taxonomy" id="116794"/>
    <lineage>
        <taxon>Eukaryota</taxon>
        <taxon>Fungi</taxon>
        <taxon>Dikarya</taxon>
        <taxon>Ascomycota</taxon>
        <taxon>Pezizomycotina</taxon>
        <taxon>Lecanoromycetes</taxon>
        <taxon>OSLEUM clade</taxon>
        <taxon>Lecanoromycetidae</taxon>
        <taxon>Caliciales</taxon>
        <taxon>Physciaceae</taxon>
        <taxon>Heterodermia</taxon>
    </lineage>
</organism>
<dbReference type="Proteomes" id="UP000664521">
    <property type="component" value="Unassembled WGS sequence"/>
</dbReference>
<proteinExistence type="inferred from homology"/>
<feature type="domain" description="Rhodopsin" evidence="7">
    <location>
        <begin position="127"/>
        <end position="249"/>
    </location>
</feature>
<feature type="transmembrane region" description="Helical" evidence="6">
    <location>
        <begin position="191"/>
        <end position="213"/>
    </location>
</feature>
<name>A0A8H3IL32_9LECA</name>
<dbReference type="Pfam" id="PF20684">
    <property type="entry name" value="Fung_rhodopsin"/>
    <property type="match status" value="1"/>
</dbReference>
<dbReference type="InterPro" id="IPR049326">
    <property type="entry name" value="Rhodopsin_dom_fungi"/>
</dbReference>
<evidence type="ECO:0000256" key="4">
    <source>
        <dbReference type="ARBA" id="ARBA00023136"/>
    </source>
</evidence>
<protein>
    <recommendedName>
        <fullName evidence="7">Rhodopsin domain-containing protein</fullName>
    </recommendedName>
</protein>
<feature type="transmembrane region" description="Helical" evidence="6">
    <location>
        <begin position="155"/>
        <end position="179"/>
    </location>
</feature>
<evidence type="ECO:0000256" key="3">
    <source>
        <dbReference type="ARBA" id="ARBA00022989"/>
    </source>
</evidence>
<evidence type="ECO:0000256" key="1">
    <source>
        <dbReference type="ARBA" id="ARBA00004141"/>
    </source>
</evidence>
<keyword evidence="3 6" id="KW-1133">Transmembrane helix</keyword>
<sequence>MGFNIQANPRGAQAVNVSIAVGVLAPVAVLLRIIARSRSKAPLAIDDWLIVASLLPLFAMICASVLMVTHGGLGRSIRTLEPSETSMLLKTIMATMVTYSITTTTVRLSLLLLYRRLFITRTFKLVAFFCHPFGAAFDARLLFTHQCLNIQALYWGVISTNMILDVIILCLPMPMVWALKISTNQKFSLSGIFLLGSFVCVAATMRIVTIGNLKQEDISYSLISEYVWSQIEPGTAILCACLVTYRPLFTISIFPFFPSKLFRAAGWDKRNSIAKSDSAISDSSSEQTMVWPIARDLFGRDLQAGHDLYSKAGKGALHVVNVGHIVQGLAERQDEQDGRKDARVINVRQSVEVSTV</sequence>
<feature type="transmembrane region" description="Helical" evidence="6">
    <location>
        <begin position="88"/>
        <end position="113"/>
    </location>
</feature>